<protein>
    <submittedName>
        <fullName evidence="1">Uncharacterized protein</fullName>
    </submittedName>
</protein>
<comment type="caution">
    <text evidence="1">The sequence shown here is derived from an EMBL/GenBank/DDBJ whole genome shotgun (WGS) entry which is preliminary data.</text>
</comment>
<keyword evidence="2" id="KW-1185">Reference proteome</keyword>
<proteinExistence type="predicted"/>
<gene>
    <name evidence="1" type="ORF">DSO57_1007563</name>
</gene>
<organism evidence="1 2">
    <name type="scientific">Entomophthora muscae</name>
    <dbReference type="NCBI Taxonomy" id="34485"/>
    <lineage>
        <taxon>Eukaryota</taxon>
        <taxon>Fungi</taxon>
        <taxon>Fungi incertae sedis</taxon>
        <taxon>Zoopagomycota</taxon>
        <taxon>Entomophthoromycotina</taxon>
        <taxon>Entomophthoromycetes</taxon>
        <taxon>Entomophthorales</taxon>
        <taxon>Entomophthoraceae</taxon>
        <taxon>Entomophthora</taxon>
    </lineage>
</organism>
<accession>A0ACC2RM34</accession>
<reference evidence="1" key="1">
    <citation type="submission" date="2022-04" db="EMBL/GenBank/DDBJ databases">
        <title>Genome of the entomopathogenic fungus Entomophthora muscae.</title>
        <authorList>
            <person name="Elya C."/>
            <person name="Lovett B.R."/>
            <person name="Lee E."/>
            <person name="Macias A.M."/>
            <person name="Hajek A.E."/>
            <person name="De Bivort B.L."/>
            <person name="Kasson M.T."/>
            <person name="De Fine Licht H.H."/>
            <person name="Stajich J.E."/>
        </authorList>
    </citation>
    <scope>NUCLEOTIDE SEQUENCE</scope>
    <source>
        <strain evidence="1">Berkeley</strain>
    </source>
</reference>
<evidence type="ECO:0000313" key="1">
    <source>
        <dbReference type="EMBL" id="KAJ9051138.1"/>
    </source>
</evidence>
<dbReference type="Proteomes" id="UP001165960">
    <property type="component" value="Unassembled WGS sequence"/>
</dbReference>
<name>A0ACC2RM34_9FUNG</name>
<dbReference type="EMBL" id="QTSX02007122">
    <property type="protein sequence ID" value="KAJ9051138.1"/>
    <property type="molecule type" value="Genomic_DNA"/>
</dbReference>
<evidence type="ECO:0000313" key="2">
    <source>
        <dbReference type="Proteomes" id="UP001165960"/>
    </source>
</evidence>
<sequence length="88" mass="10098">MGGVIVKASCVRRTATRAQYVWQWVLYNSWVLGTCTYCSVIFVLIICKLNENERNLSQALGMSAFSSKADDWRSLRYNSTIKSLIRRV</sequence>